<evidence type="ECO:0008006" key="3">
    <source>
        <dbReference type="Google" id="ProtNLM"/>
    </source>
</evidence>
<gene>
    <name evidence="1" type="ORF">GWA01_04310</name>
</gene>
<sequence length="236" mass="25966">MTALNSAEWSVTALAPQVQVIASRQMPILAQDIEKNIQKHWDNALKQYPELYNGRVFCVDHIQADLISGHWSEFRRVLAQMKEPHIFGANILRPLAVVGLMKTPDGVVIGQRSQKALYLPSFWQGVPAGNVESRAGETEIDLAAQLAAECEEELGLKSSECRIGACLLACEHPDSHIVDIGIEISVSIGFPDLQKRCLNEGNAEYGALFLMQTGRTPDGNIVPTLRAMLDTVEYPS</sequence>
<name>A0A511AZP5_9PROT</name>
<comment type="caution">
    <text evidence="1">The sequence shown here is derived from an EMBL/GenBank/DDBJ whole genome shotgun (WGS) entry which is preliminary data.</text>
</comment>
<dbReference type="AlphaFoldDB" id="A0A511AZP5"/>
<protein>
    <recommendedName>
        <fullName evidence="3">Nudix hydrolase domain-containing protein</fullName>
    </recommendedName>
</protein>
<proteinExistence type="predicted"/>
<accession>A0A511AZP5</accession>
<organism evidence="1 2">
    <name type="scientific">Gluconobacter wancherniae NBRC 103581</name>
    <dbReference type="NCBI Taxonomy" id="656744"/>
    <lineage>
        <taxon>Bacteria</taxon>
        <taxon>Pseudomonadati</taxon>
        <taxon>Pseudomonadota</taxon>
        <taxon>Alphaproteobacteria</taxon>
        <taxon>Acetobacterales</taxon>
        <taxon>Acetobacteraceae</taxon>
        <taxon>Gluconobacter</taxon>
    </lineage>
</organism>
<reference evidence="1 2" key="1">
    <citation type="submission" date="2019-07" db="EMBL/GenBank/DDBJ databases">
        <title>Whole genome shotgun sequence of Gluconobacter wancherniae NBRC 103581.</title>
        <authorList>
            <person name="Hosoyama A."/>
            <person name="Uohara A."/>
            <person name="Ohji S."/>
            <person name="Ichikawa N."/>
        </authorList>
    </citation>
    <scope>NUCLEOTIDE SEQUENCE [LARGE SCALE GENOMIC DNA]</scope>
    <source>
        <strain evidence="1 2">NBRC 103581</strain>
    </source>
</reference>
<evidence type="ECO:0000313" key="2">
    <source>
        <dbReference type="Proteomes" id="UP000321230"/>
    </source>
</evidence>
<dbReference type="OrthoDB" id="8264463at2"/>
<dbReference type="Proteomes" id="UP000321230">
    <property type="component" value="Unassembled WGS sequence"/>
</dbReference>
<evidence type="ECO:0000313" key="1">
    <source>
        <dbReference type="EMBL" id="GEK92661.1"/>
    </source>
</evidence>
<keyword evidence="2" id="KW-1185">Reference proteome</keyword>
<dbReference type="RefSeq" id="WP_146793549.1">
    <property type="nucleotide sequence ID" value="NZ_BARC01000005.1"/>
</dbReference>
<dbReference type="EMBL" id="BJUZ01000001">
    <property type="protein sequence ID" value="GEK92661.1"/>
    <property type="molecule type" value="Genomic_DNA"/>
</dbReference>